<proteinExistence type="predicted"/>
<name>A0AAN5KTX2_LEGPN</name>
<dbReference type="AlphaFoldDB" id="A0AAN5KTX2"/>
<protein>
    <submittedName>
        <fullName evidence="1">Uncharacterized protein</fullName>
    </submittedName>
</protein>
<organism evidence="1 2">
    <name type="scientific">Legionella pneumophila</name>
    <dbReference type="NCBI Taxonomy" id="446"/>
    <lineage>
        <taxon>Bacteria</taxon>
        <taxon>Pseudomonadati</taxon>
        <taxon>Pseudomonadota</taxon>
        <taxon>Gammaproteobacteria</taxon>
        <taxon>Legionellales</taxon>
        <taxon>Legionellaceae</taxon>
        <taxon>Legionella</taxon>
    </lineage>
</organism>
<gene>
    <name evidence="1" type="ORF">I8Y58_003092</name>
</gene>
<evidence type="ECO:0000313" key="2">
    <source>
        <dbReference type="Proteomes" id="UP000861567"/>
    </source>
</evidence>
<evidence type="ECO:0000313" key="1">
    <source>
        <dbReference type="EMBL" id="HAT1597812.1"/>
    </source>
</evidence>
<reference evidence="1" key="1">
    <citation type="journal article" date="2018" name="Genome Biol.">
        <title>SKESA: strategic k-mer extension for scrupulous assemblies.</title>
        <authorList>
            <person name="Souvorov A."/>
            <person name="Agarwala R."/>
            <person name="Lipman D.J."/>
        </authorList>
    </citation>
    <scope>NUCLEOTIDE SEQUENCE</scope>
    <source>
        <strain evidence="1">D3612</strain>
    </source>
</reference>
<dbReference type="Proteomes" id="UP000861567">
    <property type="component" value="Unassembled WGS sequence"/>
</dbReference>
<sequence length="442" mass="49428">MPTVKQDSNFASSILEVAVNDEMSKKHVAKAAEKLKEVVITPILYKLNAGQPLLDHEKKVLEFLADEHSSNGLQWGGAMPKHSKSAILADNELQKELLAELSERMKTDNIMGISDTEKLAGVMKAITDCSFTYVERFPKESHGAKFDNIKTMIFPTSEELNIRITRAEMGEAEHRAISFGIGTEIGKDIAPVNDIPMETERMHKAGKATFAMADVFQRAQIIAAQYDKQAKYVKDLESKNDVSLDELTEAKKVLEDLTKKMQYYRVDIDPEKRPVNFKESPHIPIPSIQKLARLGGEKDSPLPLVATASGTTARTLIALHDLQAFNDKDGNFDAESAQYLSTILCGTIVHGGHHSVLEVGEIYNRLLDYQAIDDLENKGKHRDESTIRYYKIGDSGTLVPDAMRESVLVKYNHKNQADFRSALQNTINPEPDFPSQPERNFK</sequence>
<accession>A0AAN5KTX2</accession>
<reference evidence="1" key="2">
    <citation type="submission" date="2020-11" db="EMBL/GenBank/DDBJ databases">
        <authorList>
            <consortium name="NCBI Pathogen Detection Project"/>
        </authorList>
    </citation>
    <scope>NUCLEOTIDE SEQUENCE</scope>
    <source>
        <strain evidence="1">D3612</strain>
    </source>
</reference>
<comment type="caution">
    <text evidence="1">The sequence shown here is derived from an EMBL/GenBank/DDBJ whole genome shotgun (WGS) entry which is preliminary data.</text>
</comment>
<dbReference type="EMBL" id="DACSEI010000081">
    <property type="protein sequence ID" value="HAT1597812.1"/>
    <property type="molecule type" value="Genomic_DNA"/>
</dbReference>